<gene>
    <name evidence="9" type="ORF">SAMN05421853_101122</name>
</gene>
<dbReference type="EMBL" id="FOXV01000001">
    <property type="protein sequence ID" value="SFP97597.1"/>
    <property type="molecule type" value="Genomic_DNA"/>
</dbReference>
<dbReference type="Gene3D" id="3.90.15.10">
    <property type="entry name" value="Topoisomerase I, Chain A, domain 3"/>
    <property type="match status" value="1"/>
</dbReference>
<evidence type="ECO:0000259" key="7">
    <source>
        <dbReference type="Pfam" id="PF01028"/>
    </source>
</evidence>
<dbReference type="InterPro" id="IPR011010">
    <property type="entry name" value="DNA_brk_join_enz"/>
</dbReference>
<feature type="domain" description="DNA topoisomerase I catalytic core eukaryotic-type" evidence="7">
    <location>
        <begin position="90"/>
        <end position="255"/>
    </location>
</feature>
<dbReference type="Pfam" id="PF21338">
    <property type="entry name" value="Top1B_N_bact"/>
    <property type="match status" value="1"/>
</dbReference>
<comment type="similarity">
    <text evidence="2">Belongs to the type IB topoisomerase family.</text>
</comment>
<evidence type="ECO:0000256" key="6">
    <source>
        <dbReference type="ARBA" id="ARBA00023235"/>
    </source>
</evidence>
<dbReference type="Gene3D" id="3.30.66.10">
    <property type="entry name" value="DNA topoisomerase I domain"/>
    <property type="match status" value="1"/>
</dbReference>
<dbReference type="PRINTS" id="PR00416">
    <property type="entry name" value="EUTPISMRASEI"/>
</dbReference>
<proteinExistence type="inferred from homology"/>
<dbReference type="InterPro" id="IPR014711">
    <property type="entry name" value="TopoI_cat_a-hlx-sub_euk"/>
</dbReference>
<accession>A0A1I5URD9</accession>
<evidence type="ECO:0000259" key="8">
    <source>
        <dbReference type="Pfam" id="PF21338"/>
    </source>
</evidence>
<organism evidence="9 10">
    <name type="scientific">Roseivivax halotolerans</name>
    <dbReference type="NCBI Taxonomy" id="93684"/>
    <lineage>
        <taxon>Bacteria</taxon>
        <taxon>Pseudomonadati</taxon>
        <taxon>Pseudomonadota</taxon>
        <taxon>Alphaproteobacteria</taxon>
        <taxon>Rhodobacterales</taxon>
        <taxon>Roseobacteraceae</taxon>
        <taxon>Roseivivax</taxon>
    </lineage>
</organism>
<dbReference type="InterPro" id="IPR001631">
    <property type="entry name" value="TopoI"/>
</dbReference>
<evidence type="ECO:0000313" key="9">
    <source>
        <dbReference type="EMBL" id="SFP97597.1"/>
    </source>
</evidence>
<dbReference type="InterPro" id="IPR013500">
    <property type="entry name" value="TopoI_cat_euk"/>
</dbReference>
<evidence type="ECO:0000256" key="2">
    <source>
        <dbReference type="ARBA" id="ARBA00006645"/>
    </source>
</evidence>
<comment type="catalytic activity">
    <reaction evidence="1">
        <text>ATP-independent breakage of single-stranded DNA, followed by passage and rejoining.</text>
        <dbReference type="EC" id="5.6.2.1"/>
    </reaction>
</comment>
<dbReference type="GO" id="GO:0003677">
    <property type="term" value="F:DNA binding"/>
    <property type="evidence" value="ECO:0007669"/>
    <property type="project" value="UniProtKB-KW"/>
</dbReference>
<dbReference type="AlphaFoldDB" id="A0A1I5URD9"/>
<dbReference type="Gene3D" id="1.10.132.120">
    <property type="match status" value="1"/>
</dbReference>
<protein>
    <recommendedName>
        <fullName evidence="3">DNA topoisomerase</fullName>
        <ecNumber evidence="3">5.6.2.1</ecNumber>
    </recommendedName>
</protein>
<dbReference type="Pfam" id="PF01028">
    <property type="entry name" value="Topoisom_I"/>
    <property type="match status" value="1"/>
</dbReference>
<dbReference type="GO" id="GO:0006265">
    <property type="term" value="P:DNA topological change"/>
    <property type="evidence" value="ECO:0007669"/>
    <property type="project" value="InterPro"/>
</dbReference>
<keyword evidence="4" id="KW-0799">Topoisomerase</keyword>
<reference evidence="10" key="1">
    <citation type="submission" date="2016-10" db="EMBL/GenBank/DDBJ databases">
        <authorList>
            <person name="Varghese N."/>
            <person name="Submissions S."/>
        </authorList>
    </citation>
    <scope>NUCLEOTIDE SEQUENCE [LARGE SCALE GENOMIC DNA]</scope>
    <source>
        <strain evidence="10">JCM 10271</strain>
    </source>
</reference>
<dbReference type="Proteomes" id="UP000243106">
    <property type="component" value="Unassembled WGS sequence"/>
</dbReference>
<evidence type="ECO:0000256" key="1">
    <source>
        <dbReference type="ARBA" id="ARBA00000213"/>
    </source>
</evidence>
<keyword evidence="5" id="KW-0238">DNA-binding</keyword>
<dbReference type="STRING" id="93684.SAMN05421853_101122"/>
<evidence type="ECO:0000313" key="10">
    <source>
        <dbReference type="Proteomes" id="UP000243106"/>
    </source>
</evidence>
<dbReference type="PROSITE" id="PS52038">
    <property type="entry name" value="TOPO_IB_2"/>
    <property type="match status" value="1"/>
</dbReference>
<dbReference type="InterPro" id="IPR049331">
    <property type="entry name" value="Top1B_N_bact"/>
</dbReference>
<feature type="domain" description="DNA topoisomerase IB N-terminal" evidence="8">
    <location>
        <begin position="25"/>
        <end position="73"/>
    </location>
</feature>
<dbReference type="EC" id="5.6.2.1" evidence="3"/>
<dbReference type="GO" id="GO:0003917">
    <property type="term" value="F:DNA topoisomerase type I (single strand cut, ATP-independent) activity"/>
    <property type="evidence" value="ECO:0007669"/>
    <property type="project" value="UniProtKB-EC"/>
</dbReference>
<dbReference type="SUPFAM" id="SSF55869">
    <property type="entry name" value="DNA topoisomerase I domain"/>
    <property type="match status" value="1"/>
</dbReference>
<dbReference type="RefSeq" id="WP_093008859.1">
    <property type="nucleotide sequence ID" value="NZ_FOXV01000001.1"/>
</dbReference>
<keyword evidence="6 9" id="KW-0413">Isomerase</keyword>
<dbReference type="InterPro" id="IPR035447">
    <property type="entry name" value="DNA_topo_I_N_sf"/>
</dbReference>
<evidence type="ECO:0000256" key="4">
    <source>
        <dbReference type="ARBA" id="ARBA00023029"/>
    </source>
</evidence>
<evidence type="ECO:0000256" key="5">
    <source>
        <dbReference type="ARBA" id="ARBA00023125"/>
    </source>
</evidence>
<keyword evidence="10" id="KW-1185">Reference proteome</keyword>
<dbReference type="SUPFAM" id="SSF56349">
    <property type="entry name" value="DNA breaking-rejoining enzymes"/>
    <property type="match status" value="1"/>
</dbReference>
<evidence type="ECO:0000256" key="3">
    <source>
        <dbReference type="ARBA" id="ARBA00012891"/>
    </source>
</evidence>
<sequence>MQTIPDLVYFPDDRPGITRRKRGRGWSYTAPDGTLIADKKERARLDAMAVPPAYTDVWMCPDPLGHLQATGRDARARKQYRYHPDWTAFRARQKFDHLRAFGTALPSIRRRIQRNLRDGEAGDQSFAIAAILALLDRANLRVGNPDYARQNRTFGATTLRPRHLSLEGGKVHLTYRAKGGDLVEKELRDQTLNRVLDRLDDLGGPTLVSWEDETGTARAVTSAEVNAYLAGQTDSDAITAKTFRTWNGTVTAFEVAMREESLTIKSMTEAAAERLHNTPAICRSSYIHPDVIALAETPLAERRRLIETAPETRGLRQSEAGLLNLL</sequence>
<name>A0A1I5URD9_9RHOB</name>